<evidence type="ECO:0000256" key="1">
    <source>
        <dbReference type="SAM" id="Phobius"/>
    </source>
</evidence>
<keyword evidence="1" id="KW-0472">Membrane</keyword>
<feature type="transmembrane region" description="Helical" evidence="1">
    <location>
        <begin position="440"/>
        <end position="458"/>
    </location>
</feature>
<organism evidence="2 3">
    <name type="scientific">Georgenia halotolerans</name>
    <dbReference type="NCBI Taxonomy" id="3028317"/>
    <lineage>
        <taxon>Bacteria</taxon>
        <taxon>Bacillati</taxon>
        <taxon>Actinomycetota</taxon>
        <taxon>Actinomycetes</taxon>
        <taxon>Micrococcales</taxon>
        <taxon>Bogoriellaceae</taxon>
        <taxon>Georgenia</taxon>
    </lineage>
</organism>
<evidence type="ECO:0000313" key="3">
    <source>
        <dbReference type="Proteomes" id="UP001165561"/>
    </source>
</evidence>
<name>A0ABT5TX66_9MICO</name>
<proteinExistence type="predicted"/>
<keyword evidence="1" id="KW-0812">Transmembrane</keyword>
<protein>
    <submittedName>
        <fullName evidence="2">DUF6049 family protein</fullName>
    </submittedName>
</protein>
<dbReference type="Pfam" id="PF19516">
    <property type="entry name" value="DUF6049"/>
    <property type="match status" value="1"/>
</dbReference>
<sequence length="475" mass="49892">VDRPGVSLAVDPLVLTAPAPAPGEQDETEQEAPARAWSRLLSTVDGFRGEVLVLPWADADVAALASADRVDVLTEARQRAGDVAEDLGSVRDDVVWPVGDGTDQDTVAAAAESGATAVVLPGSHLPPADVLTYTPSGRAELTTPAGPVQAALADERLSAVLRGRGQAVAAGPDEEPTELDDLTARQLLLADTAVIARERPAEARSLLLALPRETEDRPTTVRLAERLDVLQDAPWVELSPLSDLLDLDVPAVSYEALPALLPPAPEAIDAGTLRTVDSTLADVEAFASATEEPEAFLRRYTRTLGPAVATAWRQAPAARDTLVREVAEEVDDLDEQVVAEPSSTLNLINDLAHIPVRVSSSLPEPVHVDVVLDGPDQRLEATDTVRVTVPAEGQATAEVPVQAVGSGTALVEVALRTPSGEPVGTPTQITVRVRADWEDVGTAVVASVLVIMLVVGLVRTARRGRRMRGETGGTA</sequence>
<dbReference type="EMBL" id="JARACI010000945">
    <property type="protein sequence ID" value="MDD9206661.1"/>
    <property type="molecule type" value="Genomic_DNA"/>
</dbReference>
<comment type="caution">
    <text evidence="2">The sequence shown here is derived from an EMBL/GenBank/DDBJ whole genome shotgun (WGS) entry which is preliminary data.</text>
</comment>
<gene>
    <name evidence="2" type="ORF">PU560_09315</name>
</gene>
<dbReference type="Proteomes" id="UP001165561">
    <property type="component" value="Unassembled WGS sequence"/>
</dbReference>
<reference evidence="2" key="1">
    <citation type="submission" date="2023-02" db="EMBL/GenBank/DDBJ databases">
        <title>Georgenia sp.10Sc9-8, isolated from a soil sample collected from the Taklamakan desert.</title>
        <authorList>
            <person name="Liu S."/>
        </authorList>
    </citation>
    <scope>NUCLEOTIDE SEQUENCE</scope>
    <source>
        <strain evidence="2">10Sc9-8</strain>
    </source>
</reference>
<evidence type="ECO:0000313" key="2">
    <source>
        <dbReference type="EMBL" id="MDD9206661.1"/>
    </source>
</evidence>
<feature type="non-terminal residue" evidence="2">
    <location>
        <position position="1"/>
    </location>
</feature>
<keyword evidence="3" id="KW-1185">Reference proteome</keyword>
<keyword evidence="1" id="KW-1133">Transmembrane helix</keyword>
<accession>A0ABT5TX66</accession>
<dbReference type="InterPro" id="IPR046112">
    <property type="entry name" value="DUF6049"/>
</dbReference>